<accession>A0AB74UT09</accession>
<dbReference type="RefSeq" id="WP_395118478.1">
    <property type="nucleotide sequence ID" value="NZ_CP170721.1"/>
</dbReference>
<dbReference type="EMBL" id="CP170721">
    <property type="protein sequence ID" value="XIA19863.1"/>
    <property type="molecule type" value="Genomic_DNA"/>
</dbReference>
<organism evidence="1">
    <name type="scientific">Rhodanobacter sp. FW102-FHT14D07</name>
    <dbReference type="NCBI Taxonomy" id="3351462"/>
    <lineage>
        <taxon>Bacteria</taxon>
        <taxon>Pseudomonadati</taxon>
        <taxon>Pseudomonadota</taxon>
        <taxon>Gammaproteobacteria</taxon>
        <taxon>Lysobacterales</taxon>
        <taxon>Rhodanobacteraceae</taxon>
        <taxon>Rhodanobacter</taxon>
    </lineage>
</organism>
<evidence type="ECO:0000313" key="1">
    <source>
        <dbReference type="EMBL" id="XIA19863.1"/>
    </source>
</evidence>
<dbReference type="Pfam" id="PF02810">
    <property type="entry name" value="SEC-C"/>
    <property type="match status" value="1"/>
</dbReference>
<protein>
    <submittedName>
        <fullName evidence="1">SEC-C domain-containing protein</fullName>
    </submittedName>
</protein>
<dbReference type="InterPro" id="IPR004027">
    <property type="entry name" value="SEC_C_motif"/>
</dbReference>
<name>A0AB74UT09_9GAMM</name>
<dbReference type="AlphaFoldDB" id="A0AB74UT09"/>
<proteinExistence type="predicted"/>
<sequence>MKTTTPPHITRHIQQLIAKVVPGGNPAYLTVQPDADAVVNECFPNVAAKISRAGGRMLCGWQIWEWPHVMVEAEFHAVWVAPEGQLVDITPKPHEEAAILFVPDARRTYTGVVVDNVRLPVRDDLLVRHFIKASEAIVQVMNRGERTDQYGQISVPAHEIEPLMRAQSFLGQSISAGLRDHDSCLCGRGGKYKRCHGPGFERLFNE</sequence>
<gene>
    <name evidence="1" type="ORF">ACFYG5_06980</name>
</gene>
<reference evidence="1" key="1">
    <citation type="submission" date="2024-10" db="EMBL/GenBank/DDBJ databases">
        <authorList>
            <person name="Lesea H.P."/>
            <person name="Kuehl J.V."/>
            <person name="Chandonia J.-M."/>
        </authorList>
    </citation>
    <scope>NUCLEOTIDE SEQUENCE</scope>
    <source>
        <strain evidence="1">FW102-FHT14D07</strain>
    </source>
</reference>